<reference evidence="9" key="2">
    <citation type="submission" date="2023-05" db="EMBL/GenBank/DDBJ databases">
        <authorList>
            <consortium name="Lawrence Berkeley National Laboratory"/>
            <person name="Steindorff A."/>
            <person name="Hensen N."/>
            <person name="Bonometti L."/>
            <person name="Westerberg I."/>
            <person name="Brannstrom I.O."/>
            <person name="Guillou S."/>
            <person name="Cros-Aarteil S."/>
            <person name="Calhoun S."/>
            <person name="Haridas S."/>
            <person name="Kuo A."/>
            <person name="Mondo S."/>
            <person name="Pangilinan J."/>
            <person name="Riley R."/>
            <person name="Labutti K."/>
            <person name="Andreopoulos B."/>
            <person name="Lipzen A."/>
            <person name="Chen C."/>
            <person name="Yanf M."/>
            <person name="Daum C."/>
            <person name="Ng V."/>
            <person name="Clum A."/>
            <person name="Ohm R."/>
            <person name="Martin F."/>
            <person name="Silar P."/>
            <person name="Natvig D."/>
            <person name="Lalanne C."/>
            <person name="Gautier V."/>
            <person name="Ament-Velasquez S.L."/>
            <person name="Kruys A."/>
            <person name="Hutchinson M.I."/>
            <person name="Powell A.J."/>
            <person name="Barry K."/>
            <person name="Miller A.N."/>
            <person name="Grigoriev I.V."/>
            <person name="Debuchy R."/>
            <person name="Gladieux P."/>
            <person name="Thoren M.H."/>
            <person name="Johannesson H."/>
        </authorList>
    </citation>
    <scope>NUCLEOTIDE SEQUENCE</scope>
    <source>
        <strain evidence="9">PSN293</strain>
    </source>
</reference>
<comment type="similarity">
    <text evidence="5">Belongs to the SAT4 family.</text>
</comment>
<dbReference type="InterPro" id="IPR049326">
    <property type="entry name" value="Rhodopsin_dom_fungi"/>
</dbReference>
<protein>
    <recommendedName>
        <fullName evidence="8">Rhodopsin domain-containing protein</fullName>
    </recommendedName>
</protein>
<evidence type="ECO:0000259" key="8">
    <source>
        <dbReference type="Pfam" id="PF20684"/>
    </source>
</evidence>
<dbReference type="InterPro" id="IPR052337">
    <property type="entry name" value="SAT4-like"/>
</dbReference>
<keyword evidence="4 7" id="KW-0472">Membrane</keyword>
<proteinExistence type="inferred from homology"/>
<feature type="transmembrane region" description="Helical" evidence="7">
    <location>
        <begin position="184"/>
        <end position="211"/>
    </location>
</feature>
<evidence type="ECO:0000256" key="6">
    <source>
        <dbReference type="SAM" id="MobiDB-lite"/>
    </source>
</evidence>
<dbReference type="PANTHER" id="PTHR33048">
    <property type="entry name" value="PTH11-LIKE INTEGRAL MEMBRANE PROTEIN (AFU_ORTHOLOGUE AFUA_5G11245)"/>
    <property type="match status" value="1"/>
</dbReference>
<dbReference type="EMBL" id="MU858078">
    <property type="protein sequence ID" value="KAK4215546.1"/>
    <property type="molecule type" value="Genomic_DNA"/>
</dbReference>
<reference evidence="9" key="1">
    <citation type="journal article" date="2023" name="Mol. Phylogenet. Evol.">
        <title>Genome-scale phylogeny and comparative genomics of the fungal order Sordariales.</title>
        <authorList>
            <person name="Hensen N."/>
            <person name="Bonometti L."/>
            <person name="Westerberg I."/>
            <person name="Brannstrom I.O."/>
            <person name="Guillou S."/>
            <person name="Cros-Aarteil S."/>
            <person name="Calhoun S."/>
            <person name="Haridas S."/>
            <person name="Kuo A."/>
            <person name="Mondo S."/>
            <person name="Pangilinan J."/>
            <person name="Riley R."/>
            <person name="LaButti K."/>
            <person name="Andreopoulos B."/>
            <person name="Lipzen A."/>
            <person name="Chen C."/>
            <person name="Yan M."/>
            <person name="Daum C."/>
            <person name="Ng V."/>
            <person name="Clum A."/>
            <person name="Steindorff A."/>
            <person name="Ohm R.A."/>
            <person name="Martin F."/>
            <person name="Silar P."/>
            <person name="Natvig D.O."/>
            <person name="Lalanne C."/>
            <person name="Gautier V."/>
            <person name="Ament-Velasquez S.L."/>
            <person name="Kruys A."/>
            <person name="Hutchinson M.I."/>
            <person name="Powell A.J."/>
            <person name="Barry K."/>
            <person name="Miller A.N."/>
            <person name="Grigoriev I.V."/>
            <person name="Debuchy R."/>
            <person name="Gladieux P."/>
            <person name="Hiltunen Thoren M."/>
            <person name="Johannesson H."/>
        </authorList>
    </citation>
    <scope>NUCLEOTIDE SEQUENCE</scope>
    <source>
        <strain evidence="9">PSN293</strain>
    </source>
</reference>
<dbReference type="AlphaFoldDB" id="A0AAN6YBE7"/>
<feature type="transmembrane region" description="Helical" evidence="7">
    <location>
        <begin position="26"/>
        <end position="51"/>
    </location>
</feature>
<evidence type="ECO:0000256" key="1">
    <source>
        <dbReference type="ARBA" id="ARBA00004141"/>
    </source>
</evidence>
<evidence type="ECO:0000256" key="2">
    <source>
        <dbReference type="ARBA" id="ARBA00022692"/>
    </source>
</evidence>
<feature type="transmembrane region" description="Helical" evidence="7">
    <location>
        <begin position="103"/>
        <end position="131"/>
    </location>
</feature>
<feature type="transmembrane region" description="Helical" evidence="7">
    <location>
        <begin position="63"/>
        <end position="83"/>
    </location>
</feature>
<feature type="region of interest" description="Disordered" evidence="6">
    <location>
        <begin position="328"/>
        <end position="376"/>
    </location>
</feature>
<feature type="transmembrane region" description="Helical" evidence="7">
    <location>
        <begin position="143"/>
        <end position="164"/>
    </location>
</feature>
<evidence type="ECO:0000256" key="7">
    <source>
        <dbReference type="SAM" id="Phobius"/>
    </source>
</evidence>
<dbReference type="Pfam" id="PF20684">
    <property type="entry name" value="Fung_rhodopsin"/>
    <property type="match status" value="1"/>
</dbReference>
<feature type="transmembrane region" description="Helical" evidence="7">
    <location>
        <begin position="223"/>
        <end position="243"/>
    </location>
</feature>
<gene>
    <name evidence="9" type="ORF">QBC37DRAFT_121399</name>
</gene>
<comment type="caution">
    <text evidence="9">The sequence shown here is derived from an EMBL/GenBank/DDBJ whole genome shotgun (WGS) entry which is preliminary data.</text>
</comment>
<evidence type="ECO:0000256" key="3">
    <source>
        <dbReference type="ARBA" id="ARBA00022989"/>
    </source>
</evidence>
<keyword evidence="10" id="KW-1185">Reference proteome</keyword>
<sequence length="407" mass="44407">MNGTDYPGAGPPPPGVIPNFDNPESIGYRLIIVASVFPVVTGVFLGLRLYTAAFILRRWHIDDYLIIVAFMLAVGDSITKSILTNYGAGVHIWDVPKPMYREFGKIGTIAGSFFYHSSTLFAKFSILSFYLRFSSANRAFRMVTYFVMLVAFGYTTPMALSFLFQCRPMALAWDERLLGTGSCVDIQFMCYITGIMNATTDFIILLLPIWLLQPLTIPLARKVGVTLILMTGGFVCLISALRTANVTNNNTDTDYTYTFVPNLVWFLVELYFGILCACLPCLKPFTKRYFPGFSIFSDSLESRMSTSINVVSARARNITTSLGFSAGASNHLQGREQDGPGHLRSRPSHSSIFSAGTEKGSSACVERGSSSEGSSTCKDFRVVAGKASGSTLREGGGGASLSEKADV</sequence>
<dbReference type="GO" id="GO:0016020">
    <property type="term" value="C:membrane"/>
    <property type="evidence" value="ECO:0007669"/>
    <property type="project" value="UniProtKB-SubCell"/>
</dbReference>
<comment type="subcellular location">
    <subcellularLocation>
        <location evidence="1">Membrane</location>
        <topology evidence="1">Multi-pass membrane protein</topology>
    </subcellularLocation>
</comment>
<keyword evidence="2 7" id="KW-0812">Transmembrane</keyword>
<organism evidence="9 10">
    <name type="scientific">Rhypophila decipiens</name>
    <dbReference type="NCBI Taxonomy" id="261697"/>
    <lineage>
        <taxon>Eukaryota</taxon>
        <taxon>Fungi</taxon>
        <taxon>Dikarya</taxon>
        <taxon>Ascomycota</taxon>
        <taxon>Pezizomycotina</taxon>
        <taxon>Sordariomycetes</taxon>
        <taxon>Sordariomycetidae</taxon>
        <taxon>Sordariales</taxon>
        <taxon>Naviculisporaceae</taxon>
        <taxon>Rhypophila</taxon>
    </lineage>
</organism>
<evidence type="ECO:0000256" key="5">
    <source>
        <dbReference type="ARBA" id="ARBA00038359"/>
    </source>
</evidence>
<dbReference type="Proteomes" id="UP001301769">
    <property type="component" value="Unassembled WGS sequence"/>
</dbReference>
<dbReference type="PANTHER" id="PTHR33048:SF124">
    <property type="entry name" value="INTEGRAL MEMBRANE PROTEIN"/>
    <property type="match status" value="1"/>
</dbReference>
<evidence type="ECO:0000313" key="10">
    <source>
        <dbReference type="Proteomes" id="UP001301769"/>
    </source>
</evidence>
<keyword evidence="3 7" id="KW-1133">Transmembrane helix</keyword>
<evidence type="ECO:0000313" key="9">
    <source>
        <dbReference type="EMBL" id="KAK4215546.1"/>
    </source>
</evidence>
<feature type="transmembrane region" description="Helical" evidence="7">
    <location>
        <begin position="263"/>
        <end position="282"/>
    </location>
</feature>
<feature type="domain" description="Rhodopsin" evidence="8">
    <location>
        <begin position="47"/>
        <end position="287"/>
    </location>
</feature>
<name>A0AAN6YBE7_9PEZI</name>
<accession>A0AAN6YBE7</accession>
<feature type="region of interest" description="Disordered" evidence="6">
    <location>
        <begin position="388"/>
        <end position="407"/>
    </location>
</feature>
<evidence type="ECO:0000256" key="4">
    <source>
        <dbReference type="ARBA" id="ARBA00023136"/>
    </source>
</evidence>